<dbReference type="InterPro" id="IPR036412">
    <property type="entry name" value="HAD-like_sf"/>
</dbReference>
<evidence type="ECO:0000256" key="7">
    <source>
        <dbReference type="ARBA" id="ARBA00022723"/>
    </source>
</evidence>
<proteinExistence type="inferred from homology"/>
<dbReference type="UniPathway" id="UPA00135">
    <property type="reaction ID" value="UER00198"/>
</dbReference>
<dbReference type="GO" id="GO:0036424">
    <property type="term" value="F:L-phosphoserine phosphatase activity"/>
    <property type="evidence" value="ECO:0007669"/>
    <property type="project" value="InterPro"/>
</dbReference>
<accession>A0A318MZ61</accession>
<dbReference type="PANTHER" id="PTHR43344:SF2">
    <property type="entry name" value="PHOSPHOSERINE PHOSPHATASE"/>
    <property type="match status" value="1"/>
</dbReference>
<dbReference type="NCBIfam" id="TIGR01488">
    <property type="entry name" value="HAD-SF-IB"/>
    <property type="match status" value="1"/>
</dbReference>
<keyword evidence="8" id="KW-0378">Hydrolase</keyword>
<evidence type="ECO:0000313" key="15">
    <source>
        <dbReference type="EMBL" id="PXZ00717.1"/>
    </source>
</evidence>
<comment type="similarity">
    <text evidence="3">Belongs to the HAD-like hydrolase superfamily. SerB family.</text>
</comment>
<dbReference type="InterPro" id="IPR050582">
    <property type="entry name" value="HAD-like_SerB"/>
</dbReference>
<dbReference type="GO" id="GO:0005737">
    <property type="term" value="C:cytoplasm"/>
    <property type="evidence" value="ECO:0007669"/>
    <property type="project" value="TreeGrafter"/>
</dbReference>
<evidence type="ECO:0000256" key="12">
    <source>
        <dbReference type="ARBA" id="ARBA00048138"/>
    </source>
</evidence>
<name>A0A318MZ61_9PROT</name>
<dbReference type="GO" id="GO:0000287">
    <property type="term" value="F:magnesium ion binding"/>
    <property type="evidence" value="ECO:0007669"/>
    <property type="project" value="TreeGrafter"/>
</dbReference>
<keyword evidence="9" id="KW-0460">Magnesium</keyword>
<protein>
    <recommendedName>
        <fullName evidence="5">Phosphoserine phosphatase</fullName>
        <ecNumber evidence="4">3.1.3.3</ecNumber>
    </recommendedName>
    <alternativeName>
        <fullName evidence="11">O-phosphoserine phosphohydrolase</fullName>
    </alternativeName>
</protein>
<evidence type="ECO:0000256" key="3">
    <source>
        <dbReference type="ARBA" id="ARBA00009184"/>
    </source>
</evidence>
<organism evidence="15 16">
    <name type="scientific">Commensalibacter melissae</name>
    <dbReference type="NCBI Taxonomy" id="2070537"/>
    <lineage>
        <taxon>Bacteria</taxon>
        <taxon>Pseudomonadati</taxon>
        <taxon>Pseudomonadota</taxon>
        <taxon>Alphaproteobacteria</taxon>
        <taxon>Acetobacterales</taxon>
        <taxon>Acetobacteraceae</taxon>
    </lineage>
</organism>
<dbReference type="Pfam" id="PF12710">
    <property type="entry name" value="HAD"/>
    <property type="match status" value="1"/>
</dbReference>
<dbReference type="SFLD" id="SFLDF00029">
    <property type="entry name" value="phosphoserine_phosphatase"/>
    <property type="match status" value="1"/>
</dbReference>
<dbReference type="SFLD" id="SFLDG01136">
    <property type="entry name" value="C1.6:_Phosphoserine_Phosphatas"/>
    <property type="match status" value="1"/>
</dbReference>
<evidence type="ECO:0000256" key="10">
    <source>
        <dbReference type="ARBA" id="ARBA00023299"/>
    </source>
</evidence>
<comment type="catalytic activity">
    <reaction evidence="13">
        <text>O-phospho-D-serine + H2O = D-serine + phosphate</text>
        <dbReference type="Rhea" id="RHEA:24873"/>
        <dbReference type="ChEBI" id="CHEBI:15377"/>
        <dbReference type="ChEBI" id="CHEBI:35247"/>
        <dbReference type="ChEBI" id="CHEBI:43474"/>
        <dbReference type="ChEBI" id="CHEBI:58680"/>
        <dbReference type="EC" id="3.1.3.3"/>
    </reaction>
</comment>
<feature type="active site" description="Nucleophile" evidence="14">
    <location>
        <position position="88"/>
    </location>
</feature>
<keyword evidence="7" id="KW-0479">Metal-binding</keyword>
<evidence type="ECO:0000256" key="4">
    <source>
        <dbReference type="ARBA" id="ARBA00012640"/>
    </source>
</evidence>
<evidence type="ECO:0000313" key="16">
    <source>
        <dbReference type="Proteomes" id="UP000247565"/>
    </source>
</evidence>
<dbReference type="OrthoDB" id="9792539at2"/>
<comment type="cofactor">
    <cofactor evidence="1">
        <name>Mg(2+)</name>
        <dbReference type="ChEBI" id="CHEBI:18420"/>
    </cofactor>
</comment>
<dbReference type="SUPFAM" id="SSF56784">
    <property type="entry name" value="HAD-like"/>
    <property type="match status" value="1"/>
</dbReference>
<dbReference type="InterPro" id="IPR004469">
    <property type="entry name" value="PSP"/>
</dbReference>
<sequence>MSFIFTLVTPPSLLNQSIIDRVRQKFSYLNYQWLSHEEAIDFIAPASINNLTGALPLYQDIKKSLDIDEADFFITCSTHRKKRLLIADMDSTIVKNETLDDLAAEAGIGDRISAITERAMNGELDFETALKERIALLKNVSINFLEKTWNKTKLNEGAKILVATMKNHYAHTALISGGFTYFTEKVSQICQFDENHANQLSFQDNMLDGKVIPPILGKEAKLNHLQRLTKKLSLSNDETMAIGDGANDLPMLSSAGLGIGFYPKPIVAEKIINKIQHTSLLSALFVQGYKRNEFTSL</sequence>
<dbReference type="NCBIfam" id="TIGR00338">
    <property type="entry name" value="serB"/>
    <property type="match status" value="1"/>
</dbReference>
<dbReference type="InterPro" id="IPR023214">
    <property type="entry name" value="HAD_sf"/>
</dbReference>
<evidence type="ECO:0000256" key="6">
    <source>
        <dbReference type="ARBA" id="ARBA00022605"/>
    </source>
</evidence>
<evidence type="ECO:0000256" key="1">
    <source>
        <dbReference type="ARBA" id="ARBA00001946"/>
    </source>
</evidence>
<dbReference type="Proteomes" id="UP000247565">
    <property type="component" value="Unassembled WGS sequence"/>
</dbReference>
<comment type="pathway">
    <text evidence="2">Amino-acid biosynthesis; L-serine biosynthesis; L-serine from 3-phospho-D-glycerate: step 3/3.</text>
</comment>
<evidence type="ECO:0000256" key="13">
    <source>
        <dbReference type="ARBA" id="ARBA00048523"/>
    </source>
</evidence>
<dbReference type="SFLD" id="SFLDS00003">
    <property type="entry name" value="Haloacid_Dehalogenase"/>
    <property type="match status" value="1"/>
</dbReference>
<dbReference type="Gene3D" id="3.40.50.1000">
    <property type="entry name" value="HAD superfamily/HAD-like"/>
    <property type="match status" value="1"/>
</dbReference>
<evidence type="ECO:0000256" key="8">
    <source>
        <dbReference type="ARBA" id="ARBA00022801"/>
    </source>
</evidence>
<dbReference type="SFLD" id="SFLDG01137">
    <property type="entry name" value="C1.6.1:_Phosphoserine_Phosphat"/>
    <property type="match status" value="1"/>
</dbReference>
<reference evidence="15 16" key="1">
    <citation type="submission" date="2018-05" db="EMBL/GenBank/DDBJ databases">
        <title>Reference genomes for bee gut microbiota database.</title>
        <authorList>
            <person name="Ellegaard K.M."/>
        </authorList>
    </citation>
    <scope>NUCLEOTIDE SEQUENCE [LARGE SCALE GENOMIC DNA]</scope>
    <source>
        <strain evidence="15 16">ESL0284</strain>
    </source>
</reference>
<dbReference type="PANTHER" id="PTHR43344">
    <property type="entry name" value="PHOSPHOSERINE PHOSPHATASE"/>
    <property type="match status" value="1"/>
</dbReference>
<comment type="catalytic activity">
    <reaction evidence="12">
        <text>O-phospho-L-serine + H2O = L-serine + phosphate</text>
        <dbReference type="Rhea" id="RHEA:21208"/>
        <dbReference type="ChEBI" id="CHEBI:15377"/>
        <dbReference type="ChEBI" id="CHEBI:33384"/>
        <dbReference type="ChEBI" id="CHEBI:43474"/>
        <dbReference type="ChEBI" id="CHEBI:57524"/>
        <dbReference type="EC" id="3.1.3.3"/>
    </reaction>
</comment>
<evidence type="ECO:0000256" key="2">
    <source>
        <dbReference type="ARBA" id="ARBA00005135"/>
    </source>
</evidence>
<gene>
    <name evidence="15" type="primary">serB</name>
    <name evidence="15" type="ORF">DK869_04790</name>
</gene>
<keyword evidence="16" id="KW-1185">Reference proteome</keyword>
<keyword evidence="10" id="KW-0718">Serine biosynthesis</keyword>
<keyword evidence="6" id="KW-0028">Amino-acid biosynthesis</keyword>
<dbReference type="EMBL" id="QGLT01000002">
    <property type="protein sequence ID" value="PXZ00717.1"/>
    <property type="molecule type" value="Genomic_DNA"/>
</dbReference>
<evidence type="ECO:0000256" key="11">
    <source>
        <dbReference type="ARBA" id="ARBA00031693"/>
    </source>
</evidence>
<feature type="active site" description="Proton donor" evidence="14">
    <location>
        <position position="90"/>
    </location>
</feature>
<dbReference type="GO" id="GO:0006564">
    <property type="term" value="P:L-serine biosynthetic process"/>
    <property type="evidence" value="ECO:0007669"/>
    <property type="project" value="UniProtKB-KW"/>
</dbReference>
<comment type="caution">
    <text evidence="15">The sequence shown here is derived from an EMBL/GenBank/DDBJ whole genome shotgun (WGS) entry which is preliminary data.</text>
</comment>
<dbReference type="RefSeq" id="WP_110438859.1">
    <property type="nucleotide sequence ID" value="NZ_CP046393.1"/>
</dbReference>
<dbReference type="EC" id="3.1.3.3" evidence="4"/>
<evidence type="ECO:0000256" key="5">
    <source>
        <dbReference type="ARBA" id="ARBA00015196"/>
    </source>
</evidence>
<dbReference type="AlphaFoldDB" id="A0A318MZ61"/>
<evidence type="ECO:0000256" key="14">
    <source>
        <dbReference type="PIRSR" id="PIRSR604469-1"/>
    </source>
</evidence>
<evidence type="ECO:0000256" key="9">
    <source>
        <dbReference type="ARBA" id="ARBA00022842"/>
    </source>
</evidence>